<sequence length="153" mass="17557">MKKQLLLFAFSALALTSCQDDDIQAYEMDMMKGDWKTVKTEVIDGKDDKTVIDVMIPSGCSTKNITEFRTDYYTSYSAYTGIGADCQLANKSEGTYTYDTETKEMVIKYKNDSERRYQVVILTSSELRLKQKFDNIDQNGDMVPDVTYISYTR</sequence>
<reference evidence="3" key="1">
    <citation type="submission" date="2016-11" db="EMBL/GenBank/DDBJ databases">
        <authorList>
            <person name="Varghese N."/>
            <person name="Submissions S."/>
        </authorList>
    </citation>
    <scope>NUCLEOTIDE SEQUENCE [LARGE SCALE GENOMIC DNA]</scope>
    <source>
        <strain evidence="3">DSM 27619</strain>
    </source>
</reference>
<feature type="domain" description="Lipocalin-like" evidence="1">
    <location>
        <begin position="31"/>
        <end position="129"/>
    </location>
</feature>
<gene>
    <name evidence="2" type="ORF">SAMN05443633_101599</name>
</gene>
<dbReference type="Pfam" id="PF13648">
    <property type="entry name" value="Lipocalin_4"/>
    <property type="match status" value="1"/>
</dbReference>
<accession>A0A1M4UU05</accession>
<name>A0A1M4UU05_9FLAO</name>
<dbReference type="OrthoDB" id="1272282at2"/>
<protein>
    <submittedName>
        <fullName evidence="2">Lipocalin-like domain-containing protein</fullName>
    </submittedName>
</protein>
<proteinExistence type="predicted"/>
<dbReference type="InterPro" id="IPR024311">
    <property type="entry name" value="Lipocalin-like"/>
</dbReference>
<dbReference type="AlphaFoldDB" id="A0A1M4UU05"/>
<evidence type="ECO:0000313" key="3">
    <source>
        <dbReference type="Proteomes" id="UP000184518"/>
    </source>
</evidence>
<dbReference type="RefSeq" id="WP_072953118.1">
    <property type="nucleotide sequence ID" value="NZ_FQUT01000001.1"/>
</dbReference>
<dbReference type="STRING" id="1416778.SAMN05443633_101599"/>
<evidence type="ECO:0000313" key="2">
    <source>
        <dbReference type="EMBL" id="SHE60192.1"/>
    </source>
</evidence>
<dbReference type="Proteomes" id="UP000184518">
    <property type="component" value="Unassembled WGS sequence"/>
</dbReference>
<dbReference type="PROSITE" id="PS51257">
    <property type="entry name" value="PROKAR_LIPOPROTEIN"/>
    <property type="match status" value="1"/>
</dbReference>
<organism evidence="2 3">
    <name type="scientific">Chryseobacterium arachidis</name>
    <dbReference type="NCBI Taxonomy" id="1416778"/>
    <lineage>
        <taxon>Bacteria</taxon>
        <taxon>Pseudomonadati</taxon>
        <taxon>Bacteroidota</taxon>
        <taxon>Flavobacteriia</taxon>
        <taxon>Flavobacteriales</taxon>
        <taxon>Weeksellaceae</taxon>
        <taxon>Chryseobacterium group</taxon>
        <taxon>Chryseobacterium</taxon>
    </lineage>
</organism>
<keyword evidence="3" id="KW-1185">Reference proteome</keyword>
<dbReference type="EMBL" id="FQUT01000001">
    <property type="protein sequence ID" value="SHE60192.1"/>
    <property type="molecule type" value="Genomic_DNA"/>
</dbReference>
<evidence type="ECO:0000259" key="1">
    <source>
        <dbReference type="Pfam" id="PF13648"/>
    </source>
</evidence>